<accession>A0A445KJ91</accession>
<dbReference type="InterPro" id="IPR032675">
    <property type="entry name" value="LRR_dom_sf"/>
</dbReference>
<dbReference type="EMBL" id="QZWG01000005">
    <property type="protein sequence ID" value="RZC10697.1"/>
    <property type="molecule type" value="Genomic_DNA"/>
</dbReference>
<dbReference type="Gene3D" id="3.80.10.10">
    <property type="entry name" value="Ribonuclease Inhibitor"/>
    <property type="match status" value="1"/>
</dbReference>
<protein>
    <submittedName>
        <fullName evidence="1">Receptor-like protein 51</fullName>
    </submittedName>
</protein>
<dbReference type="SUPFAM" id="SSF52058">
    <property type="entry name" value="L domain-like"/>
    <property type="match status" value="1"/>
</dbReference>
<gene>
    <name evidence="1" type="ORF">D0Y65_011111</name>
</gene>
<dbReference type="InterPro" id="IPR001611">
    <property type="entry name" value="Leu-rich_rpt"/>
</dbReference>
<proteinExistence type="predicted"/>
<reference evidence="1 2" key="1">
    <citation type="submission" date="2018-09" db="EMBL/GenBank/DDBJ databases">
        <title>A high-quality reference genome of wild soybean provides a powerful tool to mine soybean genomes.</title>
        <authorList>
            <person name="Xie M."/>
            <person name="Chung C.Y.L."/>
            <person name="Li M.-W."/>
            <person name="Wong F.-L."/>
            <person name="Chan T.-F."/>
            <person name="Lam H.-M."/>
        </authorList>
    </citation>
    <scope>NUCLEOTIDE SEQUENCE [LARGE SCALE GENOMIC DNA]</scope>
    <source>
        <strain evidence="2">cv. W05</strain>
        <tissue evidence="1">Hypocotyl of etiolated seedlings</tissue>
    </source>
</reference>
<evidence type="ECO:0000313" key="1">
    <source>
        <dbReference type="EMBL" id="RZC10697.1"/>
    </source>
</evidence>
<keyword evidence="2" id="KW-1185">Reference proteome</keyword>
<organism evidence="1 2">
    <name type="scientific">Glycine soja</name>
    <name type="common">Wild soybean</name>
    <dbReference type="NCBI Taxonomy" id="3848"/>
    <lineage>
        <taxon>Eukaryota</taxon>
        <taxon>Viridiplantae</taxon>
        <taxon>Streptophyta</taxon>
        <taxon>Embryophyta</taxon>
        <taxon>Tracheophyta</taxon>
        <taxon>Spermatophyta</taxon>
        <taxon>Magnoliopsida</taxon>
        <taxon>eudicotyledons</taxon>
        <taxon>Gunneridae</taxon>
        <taxon>Pentapetalae</taxon>
        <taxon>rosids</taxon>
        <taxon>fabids</taxon>
        <taxon>Fabales</taxon>
        <taxon>Fabaceae</taxon>
        <taxon>Papilionoideae</taxon>
        <taxon>50 kb inversion clade</taxon>
        <taxon>NPAAA clade</taxon>
        <taxon>indigoferoid/millettioid clade</taxon>
        <taxon>Phaseoleae</taxon>
        <taxon>Glycine</taxon>
        <taxon>Glycine subgen. Soja</taxon>
    </lineage>
</organism>
<keyword evidence="1" id="KW-0675">Receptor</keyword>
<dbReference type="Pfam" id="PF00560">
    <property type="entry name" value="LRR_1"/>
    <property type="match status" value="2"/>
</dbReference>
<evidence type="ECO:0000313" key="2">
    <source>
        <dbReference type="Proteomes" id="UP000289340"/>
    </source>
</evidence>
<dbReference type="InterPro" id="IPR053038">
    <property type="entry name" value="RLP_Defense"/>
</dbReference>
<dbReference type="PANTHER" id="PTHR48064">
    <property type="entry name" value="OS01G0750400 PROTEIN"/>
    <property type="match status" value="1"/>
</dbReference>
<name>A0A445KJ91_GLYSO</name>
<sequence length="180" mass="19695">MALESLNIPTSNDPYAQPSFHNATLCDSDKPFRHLISLRLANCSSYLSLSFTALKSLSTLQFLSLLNCPVAPIRLPADLALSLTSFTCVNSLRKLSGVWLSNLQNLTDLVVFDVNVKASGPFVILARMTKLKTLTISNSNLTGSLPDHLHSNLTHIDFSNNRLKGNIPPSITMLDGTKRI</sequence>
<comment type="caution">
    <text evidence="1">The sequence shown here is derived from an EMBL/GenBank/DDBJ whole genome shotgun (WGS) entry which is preliminary data.</text>
</comment>
<dbReference type="Proteomes" id="UP000289340">
    <property type="component" value="Chromosome 5"/>
</dbReference>
<dbReference type="AlphaFoldDB" id="A0A445KJ91"/>
<dbReference type="PANTHER" id="PTHR48064:SF1">
    <property type="entry name" value="RECEPTOR-LIKE PROTEIN 51-RELATED"/>
    <property type="match status" value="1"/>
</dbReference>
<dbReference type="Gramene" id="XM_028378323.1">
    <property type="protein sequence ID" value="XP_028234124.1"/>
    <property type="gene ID" value="LOC114413786"/>
</dbReference>